<sequence length="315" mass="36894">MRLNADFIAGVVAGIVLFLIFGELRTLLENNPTLLQRQPQPSIKAVKTKSRYTHPFFVELDKDNDFVYLQLPVDDRETTVYNGMTKKEYDILEMDYLRYIVTQQYDCRERVRAGNIDEGGWEVCLDPPFNIKRNQCLVYSFGIKDDWSYDDYMVKKGCEVHSFDPTIGKEDHQRKPRNFFHNLGLSGFDGVQGFPVKKLSTIMQMLGHTKRTIDFLKFDIELSEWSAIKTMIEDRSILKVKQMAAELHTPFNSRVIPTMEQMQLIKDLKNTGFKIFFSSYQFSPHCRKFSPQTKRLVHAFINIHFVNTNFVNEKR</sequence>
<evidence type="ECO:0000256" key="1">
    <source>
        <dbReference type="SAM" id="Phobius"/>
    </source>
</evidence>
<dbReference type="InterPro" id="IPR026913">
    <property type="entry name" value="METTL24"/>
</dbReference>
<dbReference type="PANTHER" id="PTHR32026">
    <property type="entry name" value="METHYLTRANSFERASE-LIKE PROTEIN 24"/>
    <property type="match status" value="1"/>
</dbReference>
<dbReference type="InterPro" id="IPR025714">
    <property type="entry name" value="Methyltranfer_dom"/>
</dbReference>
<dbReference type="Proteomes" id="UP000085678">
    <property type="component" value="Unplaced"/>
</dbReference>
<feature type="transmembrane region" description="Helical" evidence="1">
    <location>
        <begin position="7"/>
        <end position="28"/>
    </location>
</feature>
<keyword evidence="1" id="KW-1133">Transmembrane helix</keyword>
<dbReference type="Pfam" id="PF13383">
    <property type="entry name" value="Methyltransf_22"/>
    <property type="match status" value="1"/>
</dbReference>
<dbReference type="KEGG" id="lak:106152047"/>
<dbReference type="PANTHER" id="PTHR32026:SF10">
    <property type="entry name" value="METHYLTRANSFERASE-LIKE PROTEIN 24-RELATED"/>
    <property type="match status" value="1"/>
</dbReference>
<dbReference type="OrthoDB" id="10006218at2759"/>
<dbReference type="GeneID" id="106152047"/>
<accession>A0A1S3H667</accession>
<name>A0A1S3H667_LINAN</name>
<keyword evidence="1" id="KW-0472">Membrane</keyword>
<evidence type="ECO:0000313" key="4">
    <source>
        <dbReference type="RefSeq" id="XP_013380971.1"/>
    </source>
</evidence>
<feature type="domain" description="Methyltransferase" evidence="2">
    <location>
        <begin position="103"/>
        <end position="277"/>
    </location>
</feature>
<keyword evidence="1" id="KW-0812">Transmembrane</keyword>
<organism evidence="3 4">
    <name type="scientific">Lingula anatina</name>
    <name type="common">Brachiopod</name>
    <name type="synonym">Lingula unguis</name>
    <dbReference type="NCBI Taxonomy" id="7574"/>
    <lineage>
        <taxon>Eukaryota</taxon>
        <taxon>Metazoa</taxon>
        <taxon>Spiralia</taxon>
        <taxon>Lophotrochozoa</taxon>
        <taxon>Brachiopoda</taxon>
        <taxon>Linguliformea</taxon>
        <taxon>Lingulata</taxon>
        <taxon>Lingulida</taxon>
        <taxon>Linguloidea</taxon>
        <taxon>Lingulidae</taxon>
        <taxon>Lingula</taxon>
    </lineage>
</organism>
<dbReference type="AlphaFoldDB" id="A0A1S3H667"/>
<dbReference type="InParanoid" id="A0A1S3H667"/>
<dbReference type="RefSeq" id="XP_013380971.1">
    <property type="nucleotide sequence ID" value="XM_013525517.1"/>
</dbReference>
<proteinExistence type="predicted"/>
<gene>
    <name evidence="4" type="primary">LOC106152047</name>
</gene>
<protein>
    <submittedName>
        <fullName evidence="4">Methyltransferase-like protein 24</fullName>
    </submittedName>
</protein>
<keyword evidence="3" id="KW-1185">Reference proteome</keyword>
<reference evidence="4" key="1">
    <citation type="submission" date="2025-08" db="UniProtKB">
        <authorList>
            <consortium name="RefSeq"/>
        </authorList>
    </citation>
    <scope>IDENTIFICATION</scope>
    <source>
        <tissue evidence="4">Gonads</tissue>
    </source>
</reference>
<evidence type="ECO:0000313" key="3">
    <source>
        <dbReference type="Proteomes" id="UP000085678"/>
    </source>
</evidence>
<evidence type="ECO:0000259" key="2">
    <source>
        <dbReference type="Pfam" id="PF13383"/>
    </source>
</evidence>